<gene>
    <name evidence="1" type="ORF">SAMN06296020_10110</name>
</gene>
<dbReference type="Proteomes" id="UP001158066">
    <property type="component" value="Unassembled WGS sequence"/>
</dbReference>
<dbReference type="Pfam" id="PF04463">
    <property type="entry name" value="2-thiour_desulf"/>
    <property type="match status" value="1"/>
</dbReference>
<keyword evidence="2" id="KW-1185">Reference proteome</keyword>
<dbReference type="PANTHER" id="PTHR30087">
    <property type="entry name" value="INNER MEMBRANE PROTEIN"/>
    <property type="match status" value="1"/>
</dbReference>
<protein>
    <recommendedName>
        <fullName evidence="3">DUF523 domain-containing protein</fullName>
    </recommendedName>
</protein>
<proteinExistence type="predicted"/>
<accession>A0AA45WSE4</accession>
<evidence type="ECO:0008006" key="3">
    <source>
        <dbReference type="Google" id="ProtNLM"/>
    </source>
</evidence>
<name>A0AA45WSE4_9CLOT</name>
<organism evidence="1 2">
    <name type="scientific">Anoxynatronum buryatiense</name>
    <dbReference type="NCBI Taxonomy" id="489973"/>
    <lineage>
        <taxon>Bacteria</taxon>
        <taxon>Bacillati</taxon>
        <taxon>Bacillota</taxon>
        <taxon>Clostridia</taxon>
        <taxon>Eubacteriales</taxon>
        <taxon>Clostridiaceae</taxon>
        <taxon>Anoxynatronum</taxon>
    </lineage>
</organism>
<evidence type="ECO:0000313" key="2">
    <source>
        <dbReference type="Proteomes" id="UP001158066"/>
    </source>
</evidence>
<reference evidence="1" key="1">
    <citation type="submission" date="2017-05" db="EMBL/GenBank/DDBJ databases">
        <authorList>
            <person name="Varghese N."/>
            <person name="Submissions S."/>
        </authorList>
    </citation>
    <scope>NUCLEOTIDE SEQUENCE</scope>
    <source>
        <strain evidence="1">Su22</strain>
    </source>
</reference>
<dbReference type="EMBL" id="FXUF01000001">
    <property type="protein sequence ID" value="SMP37716.1"/>
    <property type="molecule type" value="Genomic_DNA"/>
</dbReference>
<sequence>MSGQALIKNSKGIDVTQLYLSGAQKVLAMLESHNVQVVILKENSPSCGLCYIHDGEFRGRLVEGSGVCAQLLKNHDFKLFNEHQIDEVSHLDE</sequence>
<dbReference type="AlphaFoldDB" id="A0AA45WSE4"/>
<comment type="caution">
    <text evidence="1">The sequence shown here is derived from an EMBL/GenBank/DDBJ whole genome shotgun (WGS) entry which is preliminary data.</text>
</comment>
<evidence type="ECO:0000313" key="1">
    <source>
        <dbReference type="EMBL" id="SMP37716.1"/>
    </source>
</evidence>
<dbReference type="PANTHER" id="PTHR30087:SF1">
    <property type="entry name" value="HYPOTHETICAL CYTOSOLIC PROTEIN"/>
    <property type="match status" value="1"/>
</dbReference>
<dbReference type="InterPro" id="IPR007553">
    <property type="entry name" value="2-thiour_desulf"/>
</dbReference>